<dbReference type="RefSeq" id="WP_101521033.1">
    <property type="nucleotide sequence ID" value="NZ_PKLZ01000003.1"/>
</dbReference>
<dbReference type="InterPro" id="IPR025285">
    <property type="entry name" value="DUF4145"/>
</dbReference>
<name>A0A2N5Y4V1_9GAMM</name>
<dbReference type="Proteomes" id="UP000234845">
    <property type="component" value="Unassembled WGS sequence"/>
</dbReference>
<dbReference type="OrthoDB" id="9808624at2"/>
<protein>
    <recommendedName>
        <fullName evidence="1">DUF4145 domain-containing protein</fullName>
    </recommendedName>
</protein>
<comment type="caution">
    <text evidence="2">The sequence shown here is derived from an EMBL/GenBank/DDBJ whole genome shotgun (WGS) entry which is preliminary data.</text>
</comment>
<accession>A0A2N5Y4V1</accession>
<dbReference type="EMBL" id="PKLZ01000003">
    <property type="protein sequence ID" value="PLW83435.1"/>
    <property type="molecule type" value="Genomic_DNA"/>
</dbReference>
<feature type="domain" description="DUF4145" evidence="1">
    <location>
        <begin position="139"/>
        <end position="211"/>
    </location>
</feature>
<evidence type="ECO:0000259" key="1">
    <source>
        <dbReference type="Pfam" id="PF13643"/>
    </source>
</evidence>
<sequence length="266" mass="29873">MPREPSPPSITETAFDCPHCGAYTTQYWFEVYANARDKNATPHIPDGNTRKRITEEKDIPDEAKRNLLEWCDKMDSGLIYLERNDGKYAPRNVDNLNLSQCYNCDKVAVWVKGNLIHPNQKLGVPPNTDLPDHIIRDYEEARGILGDSPRGAAALLRLGVQKLCVHLGEKGKNIDDDIASLVSKGLNPLVQKSLDIVRVIGNEAVHPGVIDLYDDRDTASQLLILINSIADQMISHPKKVEELYGKLPENKREAIEKRNSKVKQSE</sequence>
<dbReference type="Pfam" id="PF13643">
    <property type="entry name" value="DUF4145"/>
    <property type="match status" value="1"/>
</dbReference>
<organism evidence="2 3">
    <name type="scientific">Kineobactrum sediminis</name>
    <dbReference type="NCBI Taxonomy" id="1905677"/>
    <lineage>
        <taxon>Bacteria</taxon>
        <taxon>Pseudomonadati</taxon>
        <taxon>Pseudomonadota</taxon>
        <taxon>Gammaproteobacteria</taxon>
        <taxon>Cellvibrionales</taxon>
        <taxon>Halieaceae</taxon>
        <taxon>Kineobactrum</taxon>
    </lineage>
</organism>
<gene>
    <name evidence="2" type="ORF">CWI75_08105</name>
</gene>
<evidence type="ECO:0000313" key="3">
    <source>
        <dbReference type="Proteomes" id="UP000234845"/>
    </source>
</evidence>
<reference evidence="3" key="1">
    <citation type="submission" date="2017-11" db="EMBL/GenBank/DDBJ databases">
        <title>The draft genome sequence of Chromatocurvus sp. F02.</title>
        <authorList>
            <person name="Du Z.-J."/>
            <person name="Chang Y.-Q."/>
        </authorList>
    </citation>
    <scope>NUCLEOTIDE SEQUENCE [LARGE SCALE GENOMIC DNA]</scope>
    <source>
        <strain evidence="3">F02</strain>
    </source>
</reference>
<keyword evidence="3" id="KW-1185">Reference proteome</keyword>
<proteinExistence type="predicted"/>
<dbReference type="AlphaFoldDB" id="A0A2N5Y4V1"/>
<evidence type="ECO:0000313" key="2">
    <source>
        <dbReference type="EMBL" id="PLW83435.1"/>
    </source>
</evidence>